<reference evidence="13" key="1">
    <citation type="submission" date="2015-09" db="EMBL/GenBank/DDBJ databases">
        <title>Draft Genome Sequences of Two Novel Amoeba-resistant Intranuclear Bacteria, Candidatus Berkiella cookevillensis and Candidatus Berkiella aquae.</title>
        <authorList>
            <person name="Mehari Y.T."/>
            <person name="Arivett B.A."/>
            <person name="Farone A.L."/>
            <person name="Gunderson J.H."/>
            <person name="Farone M.B."/>
        </authorList>
    </citation>
    <scope>NUCLEOTIDE SEQUENCE [LARGE SCALE GENOMIC DNA]</scope>
    <source>
        <strain evidence="13">HT99</strain>
    </source>
</reference>
<dbReference type="NCBIfam" id="TIGR01843">
    <property type="entry name" value="type_I_hlyD"/>
    <property type="match status" value="1"/>
</dbReference>
<dbReference type="GO" id="GO:0009306">
    <property type="term" value="P:protein secretion"/>
    <property type="evidence" value="ECO:0007669"/>
    <property type="project" value="InterPro"/>
</dbReference>
<keyword evidence="8 9" id="KW-0472">Membrane</keyword>
<feature type="domain" description="AprE-like beta-barrel" evidence="12">
    <location>
        <begin position="349"/>
        <end position="440"/>
    </location>
</feature>
<dbReference type="InterPro" id="IPR058781">
    <property type="entry name" value="HH_AprE-like"/>
</dbReference>
<evidence type="ECO:0000256" key="6">
    <source>
        <dbReference type="ARBA" id="ARBA00022692"/>
    </source>
</evidence>
<evidence type="ECO:0000256" key="4">
    <source>
        <dbReference type="ARBA" id="ARBA00022475"/>
    </source>
</evidence>
<evidence type="ECO:0000256" key="1">
    <source>
        <dbReference type="ARBA" id="ARBA00004377"/>
    </source>
</evidence>
<feature type="domain" description="AprE-like long alpha-helical hairpin" evidence="11">
    <location>
        <begin position="125"/>
        <end position="307"/>
    </location>
</feature>
<feature type="coiled-coil region" evidence="10">
    <location>
        <begin position="237"/>
        <end position="307"/>
    </location>
</feature>
<evidence type="ECO:0000313" key="13">
    <source>
        <dbReference type="EMBL" id="KRG19183.1"/>
    </source>
</evidence>
<dbReference type="InterPro" id="IPR050739">
    <property type="entry name" value="MFP"/>
</dbReference>
<evidence type="ECO:0000256" key="10">
    <source>
        <dbReference type="SAM" id="Coils"/>
    </source>
</evidence>
<evidence type="ECO:0000259" key="12">
    <source>
        <dbReference type="Pfam" id="PF26002"/>
    </source>
</evidence>
<evidence type="ECO:0000256" key="5">
    <source>
        <dbReference type="ARBA" id="ARBA00022519"/>
    </source>
</evidence>
<dbReference type="PANTHER" id="PTHR30386">
    <property type="entry name" value="MEMBRANE FUSION SUBUNIT OF EMRAB-TOLC MULTIDRUG EFFLUX PUMP"/>
    <property type="match status" value="1"/>
</dbReference>
<feature type="transmembrane region" description="Helical" evidence="9">
    <location>
        <begin position="45"/>
        <end position="66"/>
    </location>
</feature>
<keyword evidence="3 9" id="KW-0813">Transport</keyword>
<dbReference type="Pfam" id="PF26002">
    <property type="entry name" value="Beta-barrel_AprE"/>
    <property type="match status" value="1"/>
</dbReference>
<comment type="similarity">
    <text evidence="2 9">Belongs to the membrane fusion protein (MFP) (TC 8.A.1) family.</text>
</comment>
<dbReference type="STRING" id="295108.HT99x_02842"/>
<dbReference type="Gene3D" id="2.40.30.170">
    <property type="match status" value="1"/>
</dbReference>
<evidence type="ECO:0000256" key="9">
    <source>
        <dbReference type="RuleBase" id="RU365093"/>
    </source>
</evidence>
<dbReference type="GO" id="GO:0005886">
    <property type="term" value="C:plasma membrane"/>
    <property type="evidence" value="ECO:0007669"/>
    <property type="project" value="UniProtKB-SubCell"/>
</dbReference>
<evidence type="ECO:0000256" key="7">
    <source>
        <dbReference type="ARBA" id="ARBA00022989"/>
    </source>
</evidence>
<dbReference type="PANTHER" id="PTHR30386:SF26">
    <property type="entry name" value="TRANSPORT PROTEIN COMB"/>
    <property type="match status" value="1"/>
</dbReference>
<evidence type="ECO:0000256" key="8">
    <source>
        <dbReference type="ARBA" id="ARBA00023136"/>
    </source>
</evidence>
<name>A0A0Q9YF41_9GAMM</name>
<keyword evidence="5 9" id="KW-0997">Cell inner membrane</keyword>
<comment type="caution">
    <text evidence="13">The sequence shown here is derived from an EMBL/GenBank/DDBJ whole genome shotgun (WGS) entry which is preliminary data.</text>
</comment>
<keyword evidence="7 9" id="KW-1133">Transmembrane helix</keyword>
<comment type="subcellular location">
    <subcellularLocation>
        <location evidence="1 9">Cell inner membrane</location>
        <topology evidence="1 9">Single-pass membrane protein</topology>
    </subcellularLocation>
</comment>
<dbReference type="PROSITE" id="PS00543">
    <property type="entry name" value="HLYD_FAMILY"/>
    <property type="match status" value="1"/>
</dbReference>
<gene>
    <name evidence="13" type="primary">prsE_3</name>
    <name evidence="13" type="ORF">HT99x_02842</name>
</gene>
<dbReference type="InterPro" id="IPR006144">
    <property type="entry name" value="Secretion_HlyD_CS"/>
</dbReference>
<keyword evidence="10" id="KW-0175">Coiled coil</keyword>
<evidence type="ECO:0000256" key="2">
    <source>
        <dbReference type="ARBA" id="ARBA00009477"/>
    </source>
</evidence>
<proteinExistence type="inferred from homology"/>
<keyword evidence="6 9" id="KW-0812">Transmembrane</keyword>
<dbReference type="RefSeq" id="WP_235528490.1">
    <property type="nucleotide sequence ID" value="NZ_LKAJ02000003.1"/>
</dbReference>
<dbReference type="Gene3D" id="1.20.1600.10">
    <property type="entry name" value="Outer membrane efflux proteins (OEP)"/>
    <property type="match status" value="1"/>
</dbReference>
<dbReference type="GO" id="GO:0015562">
    <property type="term" value="F:efflux transmembrane transporter activity"/>
    <property type="evidence" value="ECO:0007669"/>
    <property type="project" value="InterPro"/>
</dbReference>
<protein>
    <recommendedName>
        <fullName evidence="9">Membrane fusion protein (MFP) family protein</fullName>
    </recommendedName>
</protein>
<dbReference type="InterPro" id="IPR010129">
    <property type="entry name" value="T1SS_HlyD"/>
</dbReference>
<evidence type="ECO:0000259" key="11">
    <source>
        <dbReference type="Pfam" id="PF25994"/>
    </source>
</evidence>
<organism evidence="13">
    <name type="scientific">Candidatus Berkiella aquae</name>
    <dbReference type="NCBI Taxonomy" id="295108"/>
    <lineage>
        <taxon>Bacteria</taxon>
        <taxon>Pseudomonadati</taxon>
        <taxon>Pseudomonadota</taxon>
        <taxon>Gammaproteobacteria</taxon>
        <taxon>Candidatus Berkiellales</taxon>
        <taxon>Candidatus Berkiellaceae</taxon>
        <taxon>Candidatus Berkiella</taxon>
    </lineage>
</organism>
<dbReference type="AlphaFoldDB" id="A0A0Q9YF41"/>
<dbReference type="Pfam" id="PF25994">
    <property type="entry name" value="HH_AprE"/>
    <property type="match status" value="1"/>
</dbReference>
<dbReference type="EMBL" id="LKAJ01000017">
    <property type="protein sequence ID" value="KRG19183.1"/>
    <property type="molecule type" value="Genomic_DNA"/>
</dbReference>
<keyword evidence="4 9" id="KW-1003">Cell membrane</keyword>
<dbReference type="InterPro" id="IPR058982">
    <property type="entry name" value="Beta-barrel_AprE"/>
</dbReference>
<dbReference type="SUPFAM" id="SSF56954">
    <property type="entry name" value="Outer membrane efflux proteins (OEP)"/>
    <property type="match status" value="1"/>
</dbReference>
<accession>A0A0Q9YF41</accession>
<sequence length="463" mass="51662">MENMLDKIKHSVRNIFKINRKNVIIKTNDVNFSMDENSDISMIPIINYHVIVICGLLFLLVAGIWANFAVMDVVTVGQGKVIPSSNMQVIQNLEGGIIKDILVKIGDVVSPEQELMIIDDTRFVSSLKESETQIYGLKAKIARLTAESNDAELLFPKDIEDKYPQYVTSERNLYHSSEKELEVKLNILQDEVKQKSQELIASKGKKEQIQRSLELVKKEFELTQPLAKSGAVSPVEVLRLERTVNDLQGDLQQTELSIPKLEASLSSAKSKMNELRASDKTEALTELNKAKAEYNKLVETTKAATDRVTRTIVRSPVKGIINQVKVTTVGGIIQPGQDLLTIVPLNDTLVIEAKIRPVDIGFLRPGLPATIKVSAYDFSIYGGLKGTVEHISADTIKDEKKNPFYVIRVRTSGRNYLLGKHGERLNIISGMSVTVDVLTGHKTVLEYLLQPIINAKQSAMRER</sequence>
<evidence type="ECO:0000256" key="3">
    <source>
        <dbReference type="ARBA" id="ARBA00022448"/>
    </source>
</evidence>
<dbReference type="PRINTS" id="PR01490">
    <property type="entry name" value="RTXTOXIND"/>
</dbReference>